<dbReference type="AlphaFoldDB" id="A0A2T0UWU1"/>
<gene>
    <name evidence="1" type="ORF">B0I28_101682</name>
</gene>
<protein>
    <submittedName>
        <fullName evidence="1">Uncharacterized protein</fullName>
    </submittedName>
</protein>
<evidence type="ECO:0000313" key="2">
    <source>
        <dbReference type="Proteomes" id="UP000238176"/>
    </source>
</evidence>
<dbReference type="EMBL" id="PVTJ01000001">
    <property type="protein sequence ID" value="PRY62354.1"/>
    <property type="molecule type" value="Genomic_DNA"/>
</dbReference>
<dbReference type="InterPro" id="IPR009057">
    <property type="entry name" value="Homeodomain-like_sf"/>
</dbReference>
<accession>A0A2T0UWU1</accession>
<keyword evidence="2" id="KW-1185">Reference proteome</keyword>
<comment type="caution">
    <text evidence="1">The sequence shown here is derived from an EMBL/GenBank/DDBJ whole genome shotgun (WGS) entry which is preliminary data.</text>
</comment>
<dbReference type="OrthoDB" id="2375382at2"/>
<evidence type="ECO:0000313" key="1">
    <source>
        <dbReference type="EMBL" id="PRY62354.1"/>
    </source>
</evidence>
<reference evidence="1 2" key="1">
    <citation type="submission" date="2018-03" db="EMBL/GenBank/DDBJ databases">
        <title>Genomic Encyclopedia of Type Strains, Phase III (KMG-III): the genomes of soil and plant-associated and newly described type strains.</title>
        <authorList>
            <person name="Whitman W."/>
        </authorList>
    </citation>
    <scope>NUCLEOTIDE SEQUENCE [LARGE SCALE GENOMIC DNA]</scope>
    <source>
        <strain evidence="1 2">CGMCC 4.7067</strain>
    </source>
</reference>
<organism evidence="1 2">
    <name type="scientific">Glycomyces artemisiae</name>
    <dbReference type="NCBI Taxonomy" id="1076443"/>
    <lineage>
        <taxon>Bacteria</taxon>
        <taxon>Bacillati</taxon>
        <taxon>Actinomycetota</taxon>
        <taxon>Actinomycetes</taxon>
        <taxon>Glycomycetales</taxon>
        <taxon>Glycomycetaceae</taxon>
        <taxon>Glycomyces</taxon>
    </lineage>
</organism>
<dbReference type="Proteomes" id="UP000238176">
    <property type="component" value="Unassembled WGS sequence"/>
</dbReference>
<dbReference type="Gene3D" id="1.10.10.60">
    <property type="entry name" value="Homeodomain-like"/>
    <property type="match status" value="1"/>
</dbReference>
<sequence>MDLTLAYYHSKPQVKVLLARLRRLIAAIGTQNWHEPVPQLSGLATGCRNGQPRAIRDRLEPDEYERLLGAVRAGVSKRELAKQYGVSLRTVYRLPTN</sequence>
<name>A0A2T0UWU1_9ACTN</name>
<dbReference type="SUPFAM" id="SSF46689">
    <property type="entry name" value="Homeodomain-like"/>
    <property type="match status" value="1"/>
</dbReference>
<proteinExistence type="predicted"/>
<dbReference type="RefSeq" id="WP_106362377.1">
    <property type="nucleotide sequence ID" value="NZ_PVTJ01000001.1"/>
</dbReference>